<dbReference type="PANTHER" id="PTHR12558:SF13">
    <property type="entry name" value="CELL DIVISION CYCLE PROTEIN 27 HOMOLOG"/>
    <property type="match status" value="1"/>
</dbReference>
<dbReference type="Pfam" id="PF00515">
    <property type="entry name" value="TPR_1"/>
    <property type="match status" value="1"/>
</dbReference>
<keyword evidence="3" id="KW-1185">Reference proteome</keyword>
<dbReference type="InterPro" id="IPR019734">
    <property type="entry name" value="TPR_rpt"/>
</dbReference>
<feature type="repeat" description="TPR" evidence="1">
    <location>
        <begin position="478"/>
        <end position="511"/>
    </location>
</feature>
<evidence type="ECO:0000313" key="2">
    <source>
        <dbReference type="EMBL" id="EKO32936.1"/>
    </source>
</evidence>
<name>A0A0E2BNL6_9LEPT</name>
<organism evidence="2 3">
    <name type="scientific">Leptospira santarosai str. MOR084</name>
    <dbReference type="NCBI Taxonomy" id="1049984"/>
    <lineage>
        <taxon>Bacteria</taxon>
        <taxon>Pseudomonadati</taxon>
        <taxon>Spirochaetota</taxon>
        <taxon>Spirochaetia</taxon>
        <taxon>Leptospirales</taxon>
        <taxon>Leptospiraceae</taxon>
        <taxon>Leptospira</taxon>
    </lineage>
</organism>
<accession>A0A0E2BNL6</accession>
<dbReference type="SMART" id="SM00671">
    <property type="entry name" value="SEL1"/>
    <property type="match status" value="3"/>
</dbReference>
<dbReference type="SMART" id="SM00028">
    <property type="entry name" value="TPR"/>
    <property type="match status" value="7"/>
</dbReference>
<feature type="repeat" description="TPR" evidence="1">
    <location>
        <begin position="512"/>
        <end position="545"/>
    </location>
</feature>
<dbReference type="PANTHER" id="PTHR12558">
    <property type="entry name" value="CELL DIVISION CYCLE 16,23,27"/>
    <property type="match status" value="1"/>
</dbReference>
<gene>
    <name evidence="2" type="ORF">LEP1GSC179_3865</name>
</gene>
<dbReference type="AlphaFoldDB" id="A0A0E2BNL6"/>
<feature type="repeat" description="TPR" evidence="1">
    <location>
        <begin position="444"/>
        <end position="477"/>
    </location>
</feature>
<proteinExistence type="predicted"/>
<dbReference type="EMBL" id="AHON02000062">
    <property type="protein sequence ID" value="EKO32936.1"/>
    <property type="molecule type" value="Genomic_DNA"/>
</dbReference>
<dbReference type="InterPro" id="IPR006597">
    <property type="entry name" value="Sel1-like"/>
</dbReference>
<feature type="repeat" description="TPR" evidence="1">
    <location>
        <begin position="546"/>
        <end position="579"/>
    </location>
</feature>
<dbReference type="Proteomes" id="UP000006329">
    <property type="component" value="Unassembled WGS sequence"/>
</dbReference>
<keyword evidence="1" id="KW-0802">TPR repeat</keyword>
<dbReference type="SUPFAM" id="SSF48452">
    <property type="entry name" value="TPR-like"/>
    <property type="match status" value="1"/>
</dbReference>
<dbReference type="PROSITE" id="PS50293">
    <property type="entry name" value="TPR_REGION"/>
    <property type="match status" value="2"/>
</dbReference>
<reference evidence="2" key="1">
    <citation type="submission" date="2012-10" db="EMBL/GenBank/DDBJ databases">
        <authorList>
            <person name="Harkins D.M."/>
            <person name="Durkin A.S."/>
            <person name="Brinkac L.M."/>
            <person name="Haft D.H."/>
            <person name="Selengut J.D."/>
            <person name="Sanka R."/>
            <person name="DePew J."/>
            <person name="Purushe J."/>
            <person name="Matthias M.A."/>
            <person name="Vinetz J.M."/>
            <person name="Sutton G.G."/>
            <person name="Nierman W.C."/>
            <person name="Fouts D.E."/>
        </authorList>
    </citation>
    <scope>NUCLEOTIDE SEQUENCE [LARGE SCALE GENOMIC DNA]</scope>
    <source>
        <strain evidence="2">MOR084</strain>
    </source>
</reference>
<dbReference type="Gene3D" id="1.25.40.10">
    <property type="entry name" value="Tetratricopeptide repeat domain"/>
    <property type="match status" value="2"/>
</dbReference>
<comment type="caution">
    <text evidence="2">The sequence shown here is derived from an EMBL/GenBank/DDBJ whole genome shotgun (WGS) entry which is preliminary data.</text>
</comment>
<evidence type="ECO:0000313" key="3">
    <source>
        <dbReference type="Proteomes" id="UP000006329"/>
    </source>
</evidence>
<sequence length="644" mass="75196">MMKVTIIIVPFLFGGILFATPDNDMIAFAGYEYNKQASDLKELVGDARKIALKIDLNKLDPSKRDQFHPSIRSVFEENSYFRFTDVSDPKEFDRIKENEYNNPTNLRHGKVLLKFVLDRYEIKKDFTEIDFTVELVHLENHKKLRYTHSNYDKKLRYTNSSGYASFPDENEFVSLLSQWKKGIFPSQELFPIEELSCSDPDSKIEKLLNQGCSELLDQTQDPGKSRFFFEKAQKNTENKVTREAIHNALGYHFVSVGNFKDAEEHFTEADRLNDSAVREKYKSRIEAVRALRKKYNYYKEDFDREISLNEILTQYKLKNFSVALALMNRMGKLDPSQNLALNYVRAHSYLQLKEYENALKQFLNILSEVPYRYEIYNNIGACYFYLNDYKNALHYFHLSKTENPNYRIAEKNYILLQNAISGKILEKFSDPSEFPEVFLVSSSAAAEVSAGWFYFFLGRPVEAIHLFKSAIKSDPDYSLSYLSLGYLYDFGGNFKSAIKYYQAALKVDPDYPDVWNNLAISYYNDGQIKKAVSHFQKAIRLNPTFAYPVNNLGYIHLQQDDHPNAKKYFLRSIELNPTEPLLLGEIYAGLSICDFLSSEWSEAKKNKKRSVELHPNLSDKNYLRKELRWRQNIIDIFLNRIDSK</sequence>
<protein>
    <submittedName>
        <fullName evidence="2">Tetratricopeptide repeat protein</fullName>
    </submittedName>
</protein>
<dbReference type="Pfam" id="PF13181">
    <property type="entry name" value="TPR_8"/>
    <property type="match status" value="3"/>
</dbReference>
<feature type="repeat" description="TPR" evidence="1">
    <location>
        <begin position="373"/>
        <end position="406"/>
    </location>
</feature>
<dbReference type="PROSITE" id="PS50005">
    <property type="entry name" value="TPR"/>
    <property type="match status" value="5"/>
</dbReference>
<evidence type="ECO:0000256" key="1">
    <source>
        <dbReference type="PROSITE-ProRule" id="PRU00339"/>
    </source>
</evidence>
<dbReference type="InterPro" id="IPR011990">
    <property type="entry name" value="TPR-like_helical_dom_sf"/>
</dbReference>